<dbReference type="EMBL" id="JAVXUP010000252">
    <property type="protein sequence ID" value="KAK3032828.1"/>
    <property type="molecule type" value="Genomic_DNA"/>
</dbReference>
<keyword evidence="11" id="KW-1185">Reference proteome</keyword>
<dbReference type="PANTHER" id="PTHR48061:SF2">
    <property type="entry name" value="RECEPTOR LIKE PROTEIN 30-LIKE"/>
    <property type="match status" value="1"/>
</dbReference>
<evidence type="ECO:0000256" key="5">
    <source>
        <dbReference type="ARBA" id="ARBA00022737"/>
    </source>
</evidence>
<organism evidence="10 11">
    <name type="scientific">Escallonia herrerae</name>
    <dbReference type="NCBI Taxonomy" id="1293975"/>
    <lineage>
        <taxon>Eukaryota</taxon>
        <taxon>Viridiplantae</taxon>
        <taxon>Streptophyta</taxon>
        <taxon>Embryophyta</taxon>
        <taxon>Tracheophyta</taxon>
        <taxon>Spermatophyta</taxon>
        <taxon>Magnoliopsida</taxon>
        <taxon>eudicotyledons</taxon>
        <taxon>Gunneridae</taxon>
        <taxon>Pentapetalae</taxon>
        <taxon>asterids</taxon>
        <taxon>campanulids</taxon>
        <taxon>Escalloniales</taxon>
        <taxon>Escalloniaceae</taxon>
        <taxon>Escallonia</taxon>
    </lineage>
</organism>
<evidence type="ECO:0000256" key="1">
    <source>
        <dbReference type="ARBA" id="ARBA00004479"/>
    </source>
</evidence>
<sequence>MDDPKKGLKFMHSWVSSPKNVSAKLFLITILPVLCTAIVPAKSQCLEDQELLLLHFKSSLKLDSSLSTKLVSWNQTTDCYLWDGVTCNNAGYVIGLDLNREFISGGMDSSSSLFNLQFLQSLNLGFNNFNLVKIPAGFSTYLNLSNSGFAGQIPIELSRLTRLVTLDLSALNFSPSPGVRPRSLVLQNPDLAMLVQKMTDLTQLYLDGVNISAQGNDWCQAISSSLPNLGVLSMSSCYLSGPIDSSLAKLRSLSVIRLGQNDLSAPVPQFLADIKNLTALHLTFCNLNGVFPAKIFELPALQTLDVSYNGLLHGSLADFNHDRPLKTLVLSYTNFTGALPYSFGNLGILSRLDLSHCNFSGPVKELDHMNYAYHIPLIVDHMNYAYHIPLIVDHGFYGLELGIN</sequence>
<dbReference type="Proteomes" id="UP001188597">
    <property type="component" value="Unassembled WGS sequence"/>
</dbReference>
<evidence type="ECO:0000256" key="6">
    <source>
        <dbReference type="ARBA" id="ARBA00022989"/>
    </source>
</evidence>
<dbReference type="InterPro" id="IPR032675">
    <property type="entry name" value="LRR_dom_sf"/>
</dbReference>
<keyword evidence="8" id="KW-0325">Glycoprotein</keyword>
<dbReference type="Pfam" id="PF00560">
    <property type="entry name" value="LRR_1"/>
    <property type="match status" value="1"/>
</dbReference>
<dbReference type="Pfam" id="PF08263">
    <property type="entry name" value="LRRNT_2"/>
    <property type="match status" value="1"/>
</dbReference>
<evidence type="ECO:0000256" key="8">
    <source>
        <dbReference type="ARBA" id="ARBA00023180"/>
    </source>
</evidence>
<dbReference type="SUPFAM" id="SSF52047">
    <property type="entry name" value="RNI-like"/>
    <property type="match status" value="1"/>
</dbReference>
<reference evidence="10" key="1">
    <citation type="submission" date="2022-12" db="EMBL/GenBank/DDBJ databases">
        <title>Draft genome assemblies for two species of Escallonia (Escalloniales).</title>
        <authorList>
            <person name="Chanderbali A."/>
            <person name="Dervinis C."/>
            <person name="Anghel I."/>
            <person name="Soltis D."/>
            <person name="Soltis P."/>
            <person name="Zapata F."/>
        </authorList>
    </citation>
    <scope>NUCLEOTIDE SEQUENCE</scope>
    <source>
        <strain evidence="10">UCBG64.0493</strain>
        <tissue evidence="10">Leaf</tissue>
    </source>
</reference>
<dbReference type="InterPro" id="IPR001611">
    <property type="entry name" value="Leu-rich_rpt"/>
</dbReference>
<dbReference type="AlphaFoldDB" id="A0AA88WX89"/>
<comment type="caution">
    <text evidence="10">The sequence shown here is derived from an EMBL/GenBank/DDBJ whole genome shotgun (WGS) entry which is preliminary data.</text>
</comment>
<evidence type="ECO:0000313" key="10">
    <source>
        <dbReference type="EMBL" id="KAK3032828.1"/>
    </source>
</evidence>
<dbReference type="Gene3D" id="3.80.10.10">
    <property type="entry name" value="Ribonuclease Inhibitor"/>
    <property type="match status" value="3"/>
</dbReference>
<name>A0AA88WX89_9ASTE</name>
<keyword evidence="7" id="KW-0472">Membrane</keyword>
<evidence type="ECO:0000256" key="3">
    <source>
        <dbReference type="ARBA" id="ARBA00022692"/>
    </source>
</evidence>
<comment type="subcellular location">
    <subcellularLocation>
        <location evidence="1">Membrane</location>
        <topology evidence="1">Single-pass type I membrane protein</topology>
    </subcellularLocation>
</comment>
<keyword evidence="4" id="KW-0732">Signal</keyword>
<dbReference type="InterPro" id="IPR046956">
    <property type="entry name" value="RLP23-like"/>
</dbReference>
<proteinExistence type="predicted"/>
<dbReference type="GO" id="GO:0016020">
    <property type="term" value="C:membrane"/>
    <property type="evidence" value="ECO:0007669"/>
    <property type="project" value="UniProtKB-SubCell"/>
</dbReference>
<evidence type="ECO:0000313" key="11">
    <source>
        <dbReference type="Proteomes" id="UP001188597"/>
    </source>
</evidence>
<keyword evidence="6" id="KW-1133">Transmembrane helix</keyword>
<protein>
    <recommendedName>
        <fullName evidence="9">Leucine-rich repeat-containing N-terminal plant-type domain-containing protein</fullName>
    </recommendedName>
</protein>
<evidence type="ECO:0000256" key="7">
    <source>
        <dbReference type="ARBA" id="ARBA00023136"/>
    </source>
</evidence>
<evidence type="ECO:0000256" key="4">
    <source>
        <dbReference type="ARBA" id="ARBA00022729"/>
    </source>
</evidence>
<evidence type="ECO:0000256" key="2">
    <source>
        <dbReference type="ARBA" id="ARBA00022614"/>
    </source>
</evidence>
<keyword evidence="2" id="KW-0433">Leucine-rich repeat</keyword>
<keyword evidence="3" id="KW-0812">Transmembrane</keyword>
<feature type="domain" description="Leucine-rich repeat-containing N-terminal plant-type" evidence="9">
    <location>
        <begin position="47"/>
        <end position="88"/>
    </location>
</feature>
<keyword evidence="5" id="KW-0677">Repeat</keyword>
<dbReference type="InterPro" id="IPR013210">
    <property type="entry name" value="LRR_N_plant-typ"/>
</dbReference>
<dbReference type="PANTHER" id="PTHR48061">
    <property type="entry name" value="LEUCINE-RICH REPEAT RECEPTOR PROTEIN KINASE EMS1-LIKE-RELATED"/>
    <property type="match status" value="1"/>
</dbReference>
<gene>
    <name evidence="10" type="ORF">RJ639_037005</name>
</gene>
<accession>A0AA88WX89</accession>
<evidence type="ECO:0000259" key="9">
    <source>
        <dbReference type="Pfam" id="PF08263"/>
    </source>
</evidence>